<feature type="region of interest" description="Disordered" evidence="1">
    <location>
        <begin position="1"/>
        <end position="21"/>
    </location>
</feature>
<proteinExistence type="predicted"/>
<protein>
    <submittedName>
        <fullName evidence="2">Uncharacterized protein</fullName>
    </submittedName>
</protein>
<evidence type="ECO:0000256" key="1">
    <source>
        <dbReference type="SAM" id="MobiDB-lite"/>
    </source>
</evidence>
<dbReference type="AlphaFoldDB" id="A0A8J5CU78"/>
<dbReference type="Proteomes" id="UP000734854">
    <property type="component" value="Unassembled WGS sequence"/>
</dbReference>
<feature type="compositionally biased region" description="Low complexity" evidence="1">
    <location>
        <begin position="1"/>
        <end position="15"/>
    </location>
</feature>
<evidence type="ECO:0000313" key="3">
    <source>
        <dbReference type="Proteomes" id="UP000734854"/>
    </source>
</evidence>
<name>A0A8J5CU78_ZINOF</name>
<accession>A0A8J5CU78</accession>
<dbReference type="EMBL" id="JACMSC010000021">
    <property type="protein sequence ID" value="KAG6469731.1"/>
    <property type="molecule type" value="Genomic_DNA"/>
</dbReference>
<comment type="caution">
    <text evidence="2">The sequence shown here is derived from an EMBL/GenBank/DDBJ whole genome shotgun (WGS) entry which is preliminary data.</text>
</comment>
<gene>
    <name evidence="2" type="ORF">ZIOFF_070661</name>
</gene>
<evidence type="ECO:0000313" key="2">
    <source>
        <dbReference type="EMBL" id="KAG6469731.1"/>
    </source>
</evidence>
<keyword evidence="3" id="KW-1185">Reference proteome</keyword>
<reference evidence="2 3" key="1">
    <citation type="submission" date="2020-08" db="EMBL/GenBank/DDBJ databases">
        <title>Plant Genome Project.</title>
        <authorList>
            <person name="Zhang R.-G."/>
        </authorList>
    </citation>
    <scope>NUCLEOTIDE SEQUENCE [LARGE SCALE GENOMIC DNA]</scope>
    <source>
        <tissue evidence="2">Rhizome</tissue>
    </source>
</reference>
<organism evidence="2 3">
    <name type="scientific">Zingiber officinale</name>
    <name type="common">Ginger</name>
    <name type="synonym">Amomum zingiber</name>
    <dbReference type="NCBI Taxonomy" id="94328"/>
    <lineage>
        <taxon>Eukaryota</taxon>
        <taxon>Viridiplantae</taxon>
        <taxon>Streptophyta</taxon>
        <taxon>Embryophyta</taxon>
        <taxon>Tracheophyta</taxon>
        <taxon>Spermatophyta</taxon>
        <taxon>Magnoliopsida</taxon>
        <taxon>Liliopsida</taxon>
        <taxon>Zingiberales</taxon>
        <taxon>Zingiberaceae</taxon>
        <taxon>Zingiber</taxon>
    </lineage>
</organism>
<sequence length="68" mass="7903">MENRSSKASRSSGRSHGQIERTHVGFILSKLQLFKRHKKSKLDTRHDEGFFILLSKLQPFEPHKSAKQ</sequence>